<organism evidence="1 2">
    <name type="scientific">Scophthalmus maximus</name>
    <name type="common">Turbot</name>
    <name type="synonym">Psetta maxima</name>
    <dbReference type="NCBI Taxonomy" id="52904"/>
    <lineage>
        <taxon>Eukaryota</taxon>
        <taxon>Metazoa</taxon>
        <taxon>Chordata</taxon>
        <taxon>Craniata</taxon>
        <taxon>Vertebrata</taxon>
        <taxon>Euteleostomi</taxon>
        <taxon>Actinopterygii</taxon>
        <taxon>Neopterygii</taxon>
        <taxon>Teleostei</taxon>
        <taxon>Neoteleostei</taxon>
        <taxon>Acanthomorphata</taxon>
        <taxon>Carangaria</taxon>
        <taxon>Pleuronectiformes</taxon>
        <taxon>Pleuronectoidei</taxon>
        <taxon>Scophthalmidae</taxon>
        <taxon>Scophthalmus</taxon>
    </lineage>
</organism>
<sequence length="126" mass="14567">MIDTIRGDMKALREGFTEFWENTTAAADDLGLESPVLPRPRKIPRRLEDAGAPLHSFKTPEELYRQQHFQVMDTASASLDWRFSPSAFKHMQDVEEFVTGKGNCKIIRFHRDDLDETRLIVICAWT</sequence>
<protein>
    <submittedName>
        <fullName evidence="1">Uncharacterized protein</fullName>
    </submittedName>
</protein>
<accession>A0A6A4SFY4</accession>
<evidence type="ECO:0000313" key="1">
    <source>
        <dbReference type="EMBL" id="KAF0032167.1"/>
    </source>
</evidence>
<reference evidence="1 2" key="1">
    <citation type="submission" date="2019-06" db="EMBL/GenBank/DDBJ databases">
        <title>Draft genomes of female and male turbot (Scophthalmus maximus).</title>
        <authorList>
            <person name="Xu H."/>
            <person name="Xu X.-W."/>
            <person name="Shao C."/>
            <person name="Chen S."/>
        </authorList>
    </citation>
    <scope>NUCLEOTIDE SEQUENCE [LARGE SCALE GENOMIC DNA]</scope>
    <source>
        <strain evidence="1">Ysfricsl-2016a</strain>
        <tissue evidence="1">Blood</tissue>
    </source>
</reference>
<dbReference type="EMBL" id="VEVO01000013">
    <property type="protein sequence ID" value="KAF0032167.1"/>
    <property type="molecule type" value="Genomic_DNA"/>
</dbReference>
<comment type="caution">
    <text evidence="1">The sequence shown here is derived from an EMBL/GenBank/DDBJ whole genome shotgun (WGS) entry which is preliminary data.</text>
</comment>
<dbReference type="Proteomes" id="UP000438429">
    <property type="component" value="Unassembled WGS sequence"/>
</dbReference>
<evidence type="ECO:0000313" key="2">
    <source>
        <dbReference type="Proteomes" id="UP000438429"/>
    </source>
</evidence>
<dbReference type="AlphaFoldDB" id="A0A6A4SFY4"/>
<name>A0A6A4SFY4_SCOMX</name>
<proteinExistence type="predicted"/>
<gene>
    <name evidence="1" type="ORF">F2P81_014457</name>
</gene>